<organism evidence="5 6">
    <name type="scientific">Malaciobacter mytili LMG 24559</name>
    <dbReference type="NCBI Taxonomy" id="1032238"/>
    <lineage>
        <taxon>Bacteria</taxon>
        <taxon>Pseudomonadati</taxon>
        <taxon>Campylobacterota</taxon>
        <taxon>Epsilonproteobacteria</taxon>
        <taxon>Campylobacterales</taxon>
        <taxon>Arcobacteraceae</taxon>
        <taxon>Malaciobacter</taxon>
    </lineage>
</organism>
<dbReference type="EMBL" id="NXID01000055">
    <property type="protein sequence ID" value="RXK13784.1"/>
    <property type="molecule type" value="Genomic_DNA"/>
</dbReference>
<sequence length="374" mass="42823">MRVLLFGTIFLIIFSLLCLYISKRFINKLDLKPKYKKYLNYFLVLNLLGVLGYLVFRRYPIIPNEIYFLLSVPIGIIFLLFSTSVIYDILKYLINHSSKDIKRREFFKKSLDITALLAATSINAKAMYNARHIQIEEVKIKIKNLKESYSLVQISDVHIGGLVDKEFIASLVKKINLLKADVVVITGDLVDTNLKYAKAALEELENLKSTYGTYFIVGNHEYFHGIENIIETMKSLNIKVLENENIYIGKENSGFYLAGVYDRFGERYGEYKPDIKKALENTEDFPTILLAHQPKFIEEIPSTSNIDLILCGHTHGGQIMPFNLLVKLQQPYISGLYQHNDTTQVYVNKGTGFWGPPMRLGASSEITYINLISN</sequence>
<dbReference type="InterPro" id="IPR051158">
    <property type="entry name" value="Metallophosphoesterase_sf"/>
</dbReference>
<gene>
    <name evidence="5" type="ORF">CP985_12615</name>
</gene>
<dbReference type="KEGG" id="amyt:AMYT_2748"/>
<reference evidence="5 6" key="1">
    <citation type="submission" date="2017-09" db="EMBL/GenBank/DDBJ databases">
        <title>Genomics of the genus Arcobacter.</title>
        <authorList>
            <person name="Perez-Cataluna A."/>
            <person name="Figueras M.J."/>
            <person name="Salas-Masso N."/>
        </authorList>
    </citation>
    <scope>NUCLEOTIDE SEQUENCE [LARGE SCALE GENOMIC DNA]</scope>
    <source>
        <strain evidence="5 6">CECT 7386</strain>
    </source>
</reference>
<dbReference type="CDD" id="cd07385">
    <property type="entry name" value="MPP_YkuE_C"/>
    <property type="match status" value="1"/>
</dbReference>
<name>A0AAX2ADW8_9BACT</name>
<keyword evidence="6" id="KW-1185">Reference proteome</keyword>
<evidence type="ECO:0000256" key="1">
    <source>
        <dbReference type="ARBA" id="ARBA00022723"/>
    </source>
</evidence>
<feature type="transmembrane region" description="Helical" evidence="3">
    <location>
        <begin position="38"/>
        <end position="56"/>
    </location>
</feature>
<keyword evidence="2" id="KW-0378">Hydrolase</keyword>
<evidence type="ECO:0000256" key="2">
    <source>
        <dbReference type="ARBA" id="ARBA00022801"/>
    </source>
</evidence>
<dbReference type="GO" id="GO:0008758">
    <property type="term" value="F:UDP-2,3-diacylglucosamine hydrolase activity"/>
    <property type="evidence" value="ECO:0007669"/>
    <property type="project" value="TreeGrafter"/>
</dbReference>
<keyword evidence="3" id="KW-0472">Membrane</keyword>
<dbReference type="RefSeq" id="WP_114843085.1">
    <property type="nucleotide sequence ID" value="NZ_CP031219.1"/>
</dbReference>
<evidence type="ECO:0000256" key="3">
    <source>
        <dbReference type="SAM" id="Phobius"/>
    </source>
</evidence>
<feature type="transmembrane region" description="Helical" evidence="3">
    <location>
        <begin position="68"/>
        <end position="90"/>
    </location>
</feature>
<evidence type="ECO:0000313" key="5">
    <source>
        <dbReference type="EMBL" id="RXK13784.1"/>
    </source>
</evidence>
<dbReference type="GO" id="GO:0016020">
    <property type="term" value="C:membrane"/>
    <property type="evidence" value="ECO:0007669"/>
    <property type="project" value="GOC"/>
</dbReference>
<dbReference type="InterPro" id="IPR029052">
    <property type="entry name" value="Metallo-depent_PP-like"/>
</dbReference>
<evidence type="ECO:0000313" key="6">
    <source>
        <dbReference type="Proteomes" id="UP000290092"/>
    </source>
</evidence>
<feature type="transmembrane region" description="Helical" evidence="3">
    <location>
        <begin position="6"/>
        <end position="26"/>
    </location>
</feature>
<accession>A0AAX2ADW8</accession>
<dbReference type="InterPro" id="IPR004843">
    <property type="entry name" value="Calcineurin-like_PHP"/>
</dbReference>
<keyword evidence="3" id="KW-1133">Transmembrane helix</keyword>
<dbReference type="GO" id="GO:0009245">
    <property type="term" value="P:lipid A biosynthetic process"/>
    <property type="evidence" value="ECO:0007669"/>
    <property type="project" value="TreeGrafter"/>
</dbReference>
<dbReference type="PANTHER" id="PTHR31302">
    <property type="entry name" value="TRANSMEMBRANE PROTEIN WITH METALLOPHOSPHOESTERASE DOMAIN-RELATED"/>
    <property type="match status" value="1"/>
</dbReference>
<dbReference type="Proteomes" id="UP000290092">
    <property type="component" value="Unassembled WGS sequence"/>
</dbReference>
<dbReference type="SUPFAM" id="SSF56300">
    <property type="entry name" value="Metallo-dependent phosphatases"/>
    <property type="match status" value="1"/>
</dbReference>
<dbReference type="GO" id="GO:0046872">
    <property type="term" value="F:metal ion binding"/>
    <property type="evidence" value="ECO:0007669"/>
    <property type="project" value="UniProtKB-KW"/>
</dbReference>
<comment type="caution">
    <text evidence="5">The sequence shown here is derived from an EMBL/GenBank/DDBJ whole genome shotgun (WGS) entry which is preliminary data.</text>
</comment>
<proteinExistence type="predicted"/>
<feature type="domain" description="Calcineurin-like phosphoesterase" evidence="4">
    <location>
        <begin position="151"/>
        <end position="316"/>
    </location>
</feature>
<protein>
    <submittedName>
        <fullName evidence="5">Metallophosphoesterase</fullName>
    </submittedName>
</protein>
<dbReference type="AlphaFoldDB" id="A0AAX2ADW8"/>
<keyword evidence="1" id="KW-0479">Metal-binding</keyword>
<dbReference type="Gene3D" id="3.60.21.10">
    <property type="match status" value="1"/>
</dbReference>
<dbReference type="Pfam" id="PF00149">
    <property type="entry name" value="Metallophos"/>
    <property type="match status" value="1"/>
</dbReference>
<dbReference type="PANTHER" id="PTHR31302:SF31">
    <property type="entry name" value="PHOSPHODIESTERASE YAEI"/>
    <property type="match status" value="1"/>
</dbReference>
<evidence type="ECO:0000259" key="4">
    <source>
        <dbReference type="Pfam" id="PF00149"/>
    </source>
</evidence>
<keyword evidence="3" id="KW-0812">Transmembrane</keyword>